<reference evidence="2 5" key="2">
    <citation type="submission" date="2021-01" db="EMBL/GenBank/DDBJ databases">
        <title>Whole genome shotgun sequence of Cellulomonas oligotrophica NBRC 109435.</title>
        <authorList>
            <person name="Komaki H."/>
            <person name="Tamura T."/>
        </authorList>
    </citation>
    <scope>NUCLEOTIDE SEQUENCE [LARGE SCALE GENOMIC DNA]</scope>
    <source>
        <strain evidence="2 5">NBRC 109435</strain>
    </source>
</reference>
<protein>
    <submittedName>
        <fullName evidence="3">Tfp pilus assembly protein PilO</fullName>
    </submittedName>
</protein>
<evidence type="ECO:0000313" key="4">
    <source>
        <dbReference type="Proteomes" id="UP000577956"/>
    </source>
</evidence>
<evidence type="ECO:0000313" key="5">
    <source>
        <dbReference type="Proteomes" id="UP000618382"/>
    </source>
</evidence>
<feature type="region of interest" description="Disordered" evidence="1">
    <location>
        <begin position="234"/>
        <end position="264"/>
    </location>
</feature>
<dbReference type="AlphaFoldDB" id="A0A7Y9JWL5"/>
<sequence length="264" mass="26878">MGRSKSSTWIGGAVVVALLVVTAAWFLLIGPVLTAAAQTREQAEGVRATNDVMRDRIAVLSAQFEEIDTYRAELEDLRVSVPATADVADYLRDVQQAAEARGLTVTSVVPGTPEEFLPYAAQAAQAAAAAAAAEAATEEGSTDAAATAGAAPVAVDTGVPAGMVDVPVQLTVVGPYAQVVAFIDTLQHGTDRLLLVTSFTGTGQDDAEASGGKPATSVGDLEATISGYLYVLPEDGAATPTDEETEEPALPGAVDGKNPIVPVG</sequence>
<dbReference type="Proteomes" id="UP000618382">
    <property type="component" value="Unassembled WGS sequence"/>
</dbReference>
<accession>A0A7Y9JWL5</accession>
<evidence type="ECO:0000313" key="3">
    <source>
        <dbReference type="EMBL" id="NYD84692.1"/>
    </source>
</evidence>
<dbReference type="InterPro" id="IPR014717">
    <property type="entry name" value="Transl_elong_EF1B/ribsomal_bS6"/>
</dbReference>
<dbReference type="EMBL" id="JACCBK010000001">
    <property type="protein sequence ID" value="NYD84692.1"/>
    <property type="molecule type" value="Genomic_DNA"/>
</dbReference>
<dbReference type="Gene3D" id="3.30.70.60">
    <property type="match status" value="1"/>
</dbReference>
<dbReference type="RefSeq" id="WP_140458994.1">
    <property type="nucleotide sequence ID" value="NZ_BAABFI010000004.1"/>
</dbReference>
<organism evidence="3 4">
    <name type="scientific">Cellulomonas oligotrophica</name>
    <dbReference type="NCBI Taxonomy" id="931536"/>
    <lineage>
        <taxon>Bacteria</taxon>
        <taxon>Bacillati</taxon>
        <taxon>Actinomycetota</taxon>
        <taxon>Actinomycetes</taxon>
        <taxon>Micrococcales</taxon>
        <taxon>Cellulomonadaceae</taxon>
        <taxon>Cellulomonas</taxon>
    </lineage>
</organism>
<keyword evidence="5" id="KW-1185">Reference proteome</keyword>
<reference evidence="3 4" key="1">
    <citation type="submission" date="2020-07" db="EMBL/GenBank/DDBJ databases">
        <title>Sequencing the genomes of 1000 actinobacteria strains.</title>
        <authorList>
            <person name="Klenk H.-P."/>
        </authorList>
    </citation>
    <scope>NUCLEOTIDE SEQUENCE [LARGE SCALE GENOMIC DNA]</scope>
    <source>
        <strain evidence="3 4">DSM 24482</strain>
    </source>
</reference>
<evidence type="ECO:0000313" key="2">
    <source>
        <dbReference type="EMBL" id="GIG31759.1"/>
    </source>
</evidence>
<comment type="caution">
    <text evidence="3">The sequence shown here is derived from an EMBL/GenBank/DDBJ whole genome shotgun (WGS) entry which is preliminary data.</text>
</comment>
<gene>
    <name evidence="3" type="ORF">BKA21_000241</name>
    <name evidence="2" type="ORF">Col01nite_09180</name>
</gene>
<name>A0A7Y9JWL5_9CELL</name>
<dbReference type="Proteomes" id="UP000577956">
    <property type="component" value="Unassembled WGS sequence"/>
</dbReference>
<proteinExistence type="predicted"/>
<evidence type="ECO:0000256" key="1">
    <source>
        <dbReference type="SAM" id="MobiDB-lite"/>
    </source>
</evidence>
<dbReference type="EMBL" id="BONN01000002">
    <property type="protein sequence ID" value="GIG31759.1"/>
    <property type="molecule type" value="Genomic_DNA"/>
</dbReference>